<keyword evidence="2" id="KW-0328">Glycosyltransferase</keyword>
<evidence type="ECO:0000313" key="2">
    <source>
        <dbReference type="EMBL" id="WPU92423.1"/>
    </source>
</evidence>
<proteinExistence type="predicted"/>
<keyword evidence="2" id="KW-0808">Transferase</keyword>
<dbReference type="InterPro" id="IPR001173">
    <property type="entry name" value="Glyco_trans_2-like"/>
</dbReference>
<dbReference type="CDD" id="cd00761">
    <property type="entry name" value="Glyco_tranf_GTA_type"/>
    <property type="match status" value="1"/>
</dbReference>
<gene>
    <name evidence="2" type="ORF">SNE25_24150</name>
</gene>
<organism evidence="2 3">
    <name type="scientific">Mucilaginibacter sabulilitoris</name>
    <dbReference type="NCBI Taxonomy" id="1173583"/>
    <lineage>
        <taxon>Bacteria</taxon>
        <taxon>Pseudomonadati</taxon>
        <taxon>Bacteroidota</taxon>
        <taxon>Sphingobacteriia</taxon>
        <taxon>Sphingobacteriales</taxon>
        <taxon>Sphingobacteriaceae</taxon>
        <taxon>Mucilaginibacter</taxon>
    </lineage>
</organism>
<dbReference type="RefSeq" id="WP_321561585.1">
    <property type="nucleotide sequence ID" value="NZ_CP139558.1"/>
</dbReference>
<sequence>MISVVIPCYNCEGFINRSVDSVLNQTYQDIEIILVNNNSSDGTLALLNKYQSEFPDKIFVYDEPKKGAPAARNYGLYKAKGDWIQFLDADDELLPDKLEQQFNIALTTGADIIAGACLLIYKIKNRTVEIIRHADKNVWRGLITSNLGITSSNLWYKPAFFDVNGWDETLSSSQEYDLLFRLLKNNAKVAVDDSVKTIVYFSDNSVSKSRNKAKLKQIMDNRISLRLKIKDELRASNKLTPQLARAIDTYIYTELMNNYLSIPEYVNQLMGKYHLDVKYSKVVSLNAKVFLKRLKALIVPA</sequence>
<evidence type="ECO:0000313" key="3">
    <source>
        <dbReference type="Proteomes" id="UP001324380"/>
    </source>
</evidence>
<dbReference type="InterPro" id="IPR050834">
    <property type="entry name" value="Glycosyltransf_2"/>
</dbReference>
<dbReference type="InterPro" id="IPR029044">
    <property type="entry name" value="Nucleotide-diphossugar_trans"/>
</dbReference>
<dbReference type="PANTHER" id="PTHR43685:SF2">
    <property type="entry name" value="GLYCOSYLTRANSFERASE 2-LIKE DOMAIN-CONTAINING PROTEIN"/>
    <property type="match status" value="1"/>
</dbReference>
<dbReference type="EMBL" id="CP139558">
    <property type="protein sequence ID" value="WPU92423.1"/>
    <property type="molecule type" value="Genomic_DNA"/>
</dbReference>
<dbReference type="EC" id="2.4.-.-" evidence="2"/>
<name>A0ABZ0TJP9_9SPHI</name>
<dbReference type="Gene3D" id="3.90.550.10">
    <property type="entry name" value="Spore Coat Polysaccharide Biosynthesis Protein SpsA, Chain A"/>
    <property type="match status" value="1"/>
</dbReference>
<keyword evidence="3" id="KW-1185">Reference proteome</keyword>
<dbReference type="SUPFAM" id="SSF53448">
    <property type="entry name" value="Nucleotide-diphospho-sugar transferases"/>
    <property type="match status" value="1"/>
</dbReference>
<reference evidence="2 3" key="1">
    <citation type="submission" date="2023-11" db="EMBL/GenBank/DDBJ databases">
        <title>Analysis of the Genomes of Mucilaginibacter gossypii cycad 4 and M. sabulilitoris SNA2: microbes with the potential for plant growth promotion.</title>
        <authorList>
            <person name="Hirsch A.M."/>
            <person name="Humm E."/>
            <person name="Rubbi M."/>
            <person name="Del Vecchio G."/>
            <person name="Ha S.M."/>
            <person name="Pellegrini M."/>
            <person name="Gunsalus R.P."/>
        </authorList>
    </citation>
    <scope>NUCLEOTIDE SEQUENCE [LARGE SCALE GENOMIC DNA]</scope>
    <source>
        <strain evidence="2 3">SNA2</strain>
    </source>
</reference>
<dbReference type="PANTHER" id="PTHR43685">
    <property type="entry name" value="GLYCOSYLTRANSFERASE"/>
    <property type="match status" value="1"/>
</dbReference>
<evidence type="ECO:0000259" key="1">
    <source>
        <dbReference type="Pfam" id="PF00535"/>
    </source>
</evidence>
<feature type="domain" description="Glycosyltransferase 2-like" evidence="1">
    <location>
        <begin position="3"/>
        <end position="133"/>
    </location>
</feature>
<dbReference type="GO" id="GO:0016757">
    <property type="term" value="F:glycosyltransferase activity"/>
    <property type="evidence" value="ECO:0007669"/>
    <property type="project" value="UniProtKB-KW"/>
</dbReference>
<dbReference type="Proteomes" id="UP001324380">
    <property type="component" value="Chromosome"/>
</dbReference>
<protein>
    <submittedName>
        <fullName evidence="2">Glycosyltransferase family 2 protein</fullName>
        <ecNumber evidence="2">2.4.-.-</ecNumber>
    </submittedName>
</protein>
<dbReference type="Pfam" id="PF00535">
    <property type="entry name" value="Glycos_transf_2"/>
    <property type="match status" value="1"/>
</dbReference>
<accession>A0ABZ0TJP9</accession>